<evidence type="ECO:0000313" key="1">
    <source>
        <dbReference type="EMBL" id="CAD7571715.1"/>
    </source>
</evidence>
<protein>
    <submittedName>
        <fullName evidence="1">(California timema) hypothetical protein</fullName>
    </submittedName>
</protein>
<organism evidence="1">
    <name type="scientific">Timema californicum</name>
    <name type="common">California timema</name>
    <name type="synonym">Walking stick</name>
    <dbReference type="NCBI Taxonomy" id="61474"/>
    <lineage>
        <taxon>Eukaryota</taxon>
        <taxon>Metazoa</taxon>
        <taxon>Ecdysozoa</taxon>
        <taxon>Arthropoda</taxon>
        <taxon>Hexapoda</taxon>
        <taxon>Insecta</taxon>
        <taxon>Pterygota</taxon>
        <taxon>Neoptera</taxon>
        <taxon>Polyneoptera</taxon>
        <taxon>Phasmatodea</taxon>
        <taxon>Timematodea</taxon>
        <taxon>Timematoidea</taxon>
        <taxon>Timematidae</taxon>
        <taxon>Timema</taxon>
    </lineage>
</organism>
<gene>
    <name evidence="1" type="ORF">TCMB3V08_LOCUS4381</name>
</gene>
<dbReference type="EMBL" id="OE180659">
    <property type="protein sequence ID" value="CAD7571715.1"/>
    <property type="molecule type" value="Genomic_DNA"/>
</dbReference>
<sequence>MDNSCSEMNATSSLEHRHVHTDTCVSAKGSSHKTIQEKLKTNREDHPVTSTYRVELVRSKFKPHKGRKPAVYETHCAVDVLNSMYLDRKQRKHLSFLETLTNPSKSQLREEKKMLLNLPYFNQKRHFPGRMTTSMLKDMF</sequence>
<proteinExistence type="predicted"/>
<reference evidence="1" key="1">
    <citation type="submission" date="2020-11" db="EMBL/GenBank/DDBJ databases">
        <authorList>
            <person name="Tran Van P."/>
        </authorList>
    </citation>
    <scope>NUCLEOTIDE SEQUENCE</scope>
</reference>
<name>A0A7R9P6P1_TIMCA</name>
<dbReference type="AlphaFoldDB" id="A0A7R9P6P1"/>
<accession>A0A7R9P6P1</accession>